<keyword evidence="2" id="KW-0547">Nucleotide-binding</keyword>
<accession>A0AAP6LLA6</accession>
<dbReference type="GO" id="GO:0005524">
    <property type="term" value="F:ATP binding"/>
    <property type="evidence" value="ECO:0007669"/>
    <property type="project" value="InterPro"/>
</dbReference>
<dbReference type="GO" id="GO:0003677">
    <property type="term" value="F:DNA binding"/>
    <property type="evidence" value="ECO:0007669"/>
    <property type="project" value="InterPro"/>
</dbReference>
<reference evidence="2" key="1">
    <citation type="submission" date="2023-01" db="EMBL/GenBank/DDBJ databases">
        <title>Genome-based studies on antimicrobial resistance profiles of Riemerella anatipestifer in China, 1994 to 2021.</title>
        <authorList>
            <person name="Yang Z."/>
            <person name="Zhu D."/>
        </authorList>
    </citation>
    <scope>NUCLEOTIDE SEQUENCE</scope>
    <source>
        <strain evidence="2">RCAD1218</strain>
    </source>
</reference>
<dbReference type="Gene3D" id="3.40.50.300">
    <property type="entry name" value="P-loop containing nucleotide triphosphate hydrolases"/>
    <property type="match status" value="1"/>
</dbReference>
<dbReference type="Pfam" id="PF04851">
    <property type="entry name" value="ResIII"/>
    <property type="match status" value="1"/>
</dbReference>
<keyword evidence="2" id="KW-0347">Helicase</keyword>
<dbReference type="RefSeq" id="WP_253037501.1">
    <property type="nucleotide sequence ID" value="NZ_CP121210.1"/>
</dbReference>
<feature type="domain" description="Helicase/UvrB N-terminal" evidence="1">
    <location>
        <begin position="63"/>
        <end position="228"/>
    </location>
</feature>
<dbReference type="EMBL" id="JAQZHK010000001">
    <property type="protein sequence ID" value="MDY3511891.1"/>
    <property type="molecule type" value="Genomic_DNA"/>
</dbReference>
<dbReference type="SUPFAM" id="SSF52540">
    <property type="entry name" value="P-loop containing nucleoside triphosphate hydrolases"/>
    <property type="match status" value="1"/>
</dbReference>
<name>A0AAP6LLA6_RIEAN</name>
<dbReference type="InterPro" id="IPR027417">
    <property type="entry name" value="P-loop_NTPase"/>
</dbReference>
<evidence type="ECO:0000313" key="3">
    <source>
        <dbReference type="Proteomes" id="UP001284033"/>
    </source>
</evidence>
<keyword evidence="2" id="KW-0067">ATP-binding</keyword>
<organism evidence="2 3">
    <name type="scientific">Riemerella anatipestifer</name>
    <name type="common">Moraxella anatipestifer</name>
    <dbReference type="NCBI Taxonomy" id="34085"/>
    <lineage>
        <taxon>Bacteria</taxon>
        <taxon>Pseudomonadati</taxon>
        <taxon>Bacteroidota</taxon>
        <taxon>Flavobacteriia</taxon>
        <taxon>Flavobacteriales</taxon>
        <taxon>Weeksellaceae</taxon>
        <taxon>Riemerella</taxon>
    </lineage>
</organism>
<protein>
    <submittedName>
        <fullName evidence="2">DEAD/DEAH box helicase family protein</fullName>
    </submittedName>
</protein>
<dbReference type="GO" id="GO:0016787">
    <property type="term" value="F:hydrolase activity"/>
    <property type="evidence" value="ECO:0007669"/>
    <property type="project" value="InterPro"/>
</dbReference>
<keyword evidence="2" id="KW-0378">Hydrolase</keyword>
<evidence type="ECO:0000259" key="1">
    <source>
        <dbReference type="Pfam" id="PF04851"/>
    </source>
</evidence>
<sequence length="868" mass="102668">MQLEITNSAFQDYPIEFKEINPEDFQYIFNPDGTREERNCFEIENNGEKIIISPNEDGYINEELQSHIELEHKNTVVINAAVGQGKSYSIIQIIKRYYDAMQNGGQQYLIFVASPFVSLVKQYYDDIVEAGIPESQIYNYNNLGRYTETNYLDRAIQVITVNTLLGNPGEDGFKNSDIKREYLNHLTTYCEENNIKAVFIYDELHDSFQNFKQKYIFNLWKWRNVIHKNFVLSATYNEASKVVIEYLAELTDFKIQIIESERVRFPQKQSSLYLHYSPDNNFTSSTLEIKELITKLISRGKKIDILCYSKTLAKSLLNSRDKIGKLLVETYGEIKDCTSELITNQRPENEEPKNQFDNTKCNVGTNFKTGVSIRKENHAFIIILPPRSTRMWFRNKYGIFSGGINSVIQALARQRNKGEIHIILSRPDKFDFSTLKHTEMNPLQKEEFENYYNLITYHKDPKKLVKYIKLNRQNFFLREFYENKLRGNIKNEIEAIENNLSRFNLAKLSYPTYDEFKLENGEEFLANEYPIFGEDISAYLTFAALTNQFINCKLVGINYKRTLFFKEGELQENLTQYFNRYFGEDYYNSITTYSNFNMFYTEIRNKLFNSFTFKFKKDANRRWEIISSYSNKLFENQLLRFCAIQYFQNNYYYPDDIKNKNHDIEYTRSNYFLDCIAVARTINLEQIDYSDEYKNKIKAYQNLDYFRTKVINYIGTTTRGRRFNYLPIKPLSGFLNTDETSKALETIDLLIENDDFIGNNIFNFKRNFEDKTTEQKIESFYRILLEDFFMSLETYKKVTINGDRLLVKPITAYIPLPNPSRVINLVQPADYDTNYLEQYSRCISELYGSEETYQNIINEALKNLNQEN</sequence>
<dbReference type="Proteomes" id="UP001284033">
    <property type="component" value="Unassembled WGS sequence"/>
</dbReference>
<comment type="caution">
    <text evidence="2">The sequence shown here is derived from an EMBL/GenBank/DDBJ whole genome shotgun (WGS) entry which is preliminary data.</text>
</comment>
<dbReference type="GO" id="GO:0004386">
    <property type="term" value="F:helicase activity"/>
    <property type="evidence" value="ECO:0007669"/>
    <property type="project" value="UniProtKB-KW"/>
</dbReference>
<evidence type="ECO:0000313" key="2">
    <source>
        <dbReference type="EMBL" id="MDY3511891.1"/>
    </source>
</evidence>
<dbReference type="AlphaFoldDB" id="A0AAP6LLA6"/>
<dbReference type="InterPro" id="IPR006935">
    <property type="entry name" value="Helicase/UvrB_N"/>
</dbReference>
<proteinExistence type="predicted"/>
<gene>
    <name evidence="2" type="ORF">PG303_01520</name>
</gene>